<accession>A0A0D9AVD1</accession>
<dbReference type="PATRIC" id="fig|316.101.peg.479"/>
<dbReference type="Proteomes" id="UP000032487">
    <property type="component" value="Unassembled WGS sequence"/>
</dbReference>
<dbReference type="RefSeq" id="WP_045160831.1">
    <property type="nucleotide sequence ID" value="NZ_JYHV01000011.1"/>
</dbReference>
<dbReference type="InterPro" id="IPR039554">
    <property type="entry name" value="HigA2-like_HTH"/>
</dbReference>
<sequence length="109" mass="12150">MARKFADLRAKMSPEAQARVEAKAQKLLAEMPLNELRQARGLSQKMLAELLHVQQPSIAKMEKRTDMYISTLRSHIEAMGGQLEVVARFPDGSVKISNFAEIEVAAQQA</sequence>
<evidence type="ECO:0000313" key="2">
    <source>
        <dbReference type="EMBL" id="KJH83321.1"/>
    </source>
</evidence>
<dbReference type="Gene3D" id="1.10.260.40">
    <property type="entry name" value="lambda repressor-like DNA-binding domains"/>
    <property type="match status" value="1"/>
</dbReference>
<protein>
    <submittedName>
        <fullName evidence="2">Transcriptional regulator</fullName>
    </submittedName>
</protein>
<dbReference type="GO" id="GO:0003677">
    <property type="term" value="F:DNA binding"/>
    <property type="evidence" value="ECO:0007669"/>
    <property type="project" value="InterPro"/>
</dbReference>
<comment type="caution">
    <text evidence="2">The sequence shown here is derived from an EMBL/GenBank/DDBJ whole genome shotgun (WGS) entry which is preliminary data.</text>
</comment>
<reference evidence="2 3" key="1">
    <citation type="submission" date="2015-02" db="EMBL/GenBank/DDBJ databases">
        <title>Draft genome sequence of Pseudomonas stutzeri NT0128 isolated from wheat (Triticum turgidum) rhizosphere.</title>
        <authorList>
            <person name="Tovi N."/>
            <person name="Frenk S."/>
            <person name="Hadar Y."/>
            <person name="Minz D."/>
        </authorList>
    </citation>
    <scope>NUCLEOTIDE SEQUENCE [LARGE SCALE GENOMIC DNA]</scope>
    <source>
        <strain evidence="2 3">NT0128</strain>
    </source>
</reference>
<feature type="domain" description="HTH cro/C1-type" evidence="1">
    <location>
        <begin position="33"/>
        <end position="63"/>
    </location>
</feature>
<name>A0A0D9AVD1_STUST</name>
<evidence type="ECO:0000313" key="3">
    <source>
        <dbReference type="Proteomes" id="UP000032487"/>
    </source>
</evidence>
<dbReference type="InterPro" id="IPR010982">
    <property type="entry name" value="Lambda_DNA-bd_dom_sf"/>
</dbReference>
<proteinExistence type="predicted"/>
<evidence type="ECO:0000259" key="1">
    <source>
        <dbReference type="PROSITE" id="PS50943"/>
    </source>
</evidence>
<organism evidence="2 3">
    <name type="scientific">Stutzerimonas stutzeri</name>
    <name type="common">Pseudomonas stutzeri</name>
    <dbReference type="NCBI Taxonomy" id="316"/>
    <lineage>
        <taxon>Bacteria</taxon>
        <taxon>Pseudomonadati</taxon>
        <taxon>Pseudomonadota</taxon>
        <taxon>Gammaproteobacteria</taxon>
        <taxon>Pseudomonadales</taxon>
        <taxon>Pseudomonadaceae</taxon>
        <taxon>Stutzerimonas</taxon>
    </lineage>
</organism>
<dbReference type="InterPro" id="IPR001387">
    <property type="entry name" value="Cro/C1-type_HTH"/>
</dbReference>
<dbReference type="OrthoDB" id="129597at2"/>
<gene>
    <name evidence="2" type="ORF">UF78_04465</name>
</gene>
<dbReference type="EMBL" id="JYHV01000011">
    <property type="protein sequence ID" value="KJH83321.1"/>
    <property type="molecule type" value="Genomic_DNA"/>
</dbReference>
<dbReference type="Pfam" id="PF13744">
    <property type="entry name" value="HTH_37"/>
    <property type="match status" value="1"/>
</dbReference>
<dbReference type="SUPFAM" id="SSF47413">
    <property type="entry name" value="lambda repressor-like DNA-binding domains"/>
    <property type="match status" value="1"/>
</dbReference>
<dbReference type="CDD" id="cd00093">
    <property type="entry name" value="HTH_XRE"/>
    <property type="match status" value="1"/>
</dbReference>
<dbReference type="AlphaFoldDB" id="A0A0D9AVD1"/>
<dbReference type="PROSITE" id="PS50943">
    <property type="entry name" value="HTH_CROC1"/>
    <property type="match status" value="1"/>
</dbReference>